<evidence type="ECO:0000313" key="3">
    <source>
        <dbReference type="EMBL" id="OGZ09869.1"/>
    </source>
</evidence>
<evidence type="ECO:0000313" key="4">
    <source>
        <dbReference type="Proteomes" id="UP000177996"/>
    </source>
</evidence>
<keyword evidence="1" id="KW-0732">Signal</keyword>
<accession>A0A1G2D8D2</accession>
<dbReference type="SUPFAM" id="SSF47090">
    <property type="entry name" value="PGBD-like"/>
    <property type="match status" value="1"/>
</dbReference>
<gene>
    <name evidence="3" type="ORF">A3D65_00565</name>
</gene>
<feature type="domain" description="Peptidoglycan binding-like" evidence="2">
    <location>
        <begin position="255"/>
        <end position="318"/>
    </location>
</feature>
<dbReference type="AlphaFoldDB" id="A0A1G2D8D2"/>
<evidence type="ECO:0000259" key="2">
    <source>
        <dbReference type="Pfam" id="PF01471"/>
    </source>
</evidence>
<protein>
    <recommendedName>
        <fullName evidence="2">Peptidoglycan binding-like domain-containing protein</fullName>
    </recommendedName>
</protein>
<dbReference type="InterPro" id="IPR036365">
    <property type="entry name" value="PGBD-like_sf"/>
</dbReference>
<dbReference type="InterPro" id="IPR036366">
    <property type="entry name" value="PGBDSf"/>
</dbReference>
<dbReference type="Gene3D" id="1.10.101.10">
    <property type="entry name" value="PGBD-like superfamily/PGBD"/>
    <property type="match status" value="1"/>
</dbReference>
<dbReference type="EMBL" id="MHLL01000015">
    <property type="protein sequence ID" value="OGZ09869.1"/>
    <property type="molecule type" value="Genomic_DNA"/>
</dbReference>
<name>A0A1G2D8D2_9BACT</name>
<dbReference type="STRING" id="1798661.A3D65_00565"/>
<dbReference type="Proteomes" id="UP000177996">
    <property type="component" value="Unassembled WGS sequence"/>
</dbReference>
<proteinExistence type="predicted"/>
<feature type="signal peptide" evidence="1">
    <location>
        <begin position="1"/>
        <end position="22"/>
    </location>
</feature>
<evidence type="ECO:0000256" key="1">
    <source>
        <dbReference type="SAM" id="SignalP"/>
    </source>
</evidence>
<dbReference type="InterPro" id="IPR002477">
    <property type="entry name" value="Peptidoglycan-bd-like"/>
</dbReference>
<comment type="caution">
    <text evidence="3">The sequence shown here is derived from an EMBL/GenBank/DDBJ whole genome shotgun (WGS) entry which is preliminary data.</text>
</comment>
<organism evidence="3 4">
    <name type="scientific">Candidatus Lloydbacteria bacterium RIFCSPHIGHO2_02_FULL_50_13</name>
    <dbReference type="NCBI Taxonomy" id="1798661"/>
    <lineage>
        <taxon>Bacteria</taxon>
        <taxon>Candidatus Lloydiibacteriota</taxon>
    </lineage>
</organism>
<dbReference type="Pfam" id="PF01471">
    <property type="entry name" value="PG_binding_1"/>
    <property type="match status" value="1"/>
</dbReference>
<sequence length="323" mass="33127">MKKMLTYVVVLGVLLYPVPSFAAFNDATLTTAVVINVGGFNLTVLGGSTTIESIVVNAGSFDVAMQSGSSFAVFSSDWKSFIGSISGTGITKIESCEPTRSTLTLSSTGAGTITLTPAGTCVAGSSAFVYLGCTNPLATNFNRLANKDDDSCRLPGETAATTQFVVTTLTTPATSTAPVISASPATHASDTPMSTADREILIAKIMVQIEVLRAELAKLGGAGSTGSPQASPNANALLNANLNVSFKRDLSIGITGEDVRALQVWLNTHGYAVAQSGPGSSGNETKMFGVLTSAALVKFQIAHGITPAVGYFGPKTRAVVTAQ</sequence>
<reference evidence="3 4" key="1">
    <citation type="journal article" date="2016" name="Nat. Commun.">
        <title>Thousands of microbial genomes shed light on interconnected biogeochemical processes in an aquifer system.</title>
        <authorList>
            <person name="Anantharaman K."/>
            <person name="Brown C.T."/>
            <person name="Hug L.A."/>
            <person name="Sharon I."/>
            <person name="Castelle C.J."/>
            <person name="Probst A.J."/>
            <person name="Thomas B.C."/>
            <person name="Singh A."/>
            <person name="Wilkins M.J."/>
            <person name="Karaoz U."/>
            <person name="Brodie E.L."/>
            <person name="Williams K.H."/>
            <person name="Hubbard S.S."/>
            <person name="Banfield J.F."/>
        </authorList>
    </citation>
    <scope>NUCLEOTIDE SEQUENCE [LARGE SCALE GENOMIC DNA]</scope>
</reference>
<feature type="chain" id="PRO_5009582482" description="Peptidoglycan binding-like domain-containing protein" evidence="1">
    <location>
        <begin position="23"/>
        <end position="323"/>
    </location>
</feature>